<reference evidence="1 2" key="1">
    <citation type="submission" date="2018-06" db="EMBL/GenBank/DDBJ databases">
        <title>Spirosoma sp. HMF3257 Genome sequencing and assembly.</title>
        <authorList>
            <person name="Kang H."/>
            <person name="Cha I."/>
            <person name="Kim H."/>
            <person name="Kang J."/>
            <person name="Joh K."/>
        </authorList>
    </citation>
    <scope>NUCLEOTIDE SEQUENCE [LARGE SCALE GENOMIC DNA]</scope>
    <source>
        <strain evidence="1 2">HMF3257</strain>
    </source>
</reference>
<protein>
    <submittedName>
        <fullName evidence="1">Uncharacterized protein</fullName>
    </submittedName>
</protein>
<organism evidence="1 2">
    <name type="scientific">Spirosoma telluris</name>
    <dbReference type="NCBI Taxonomy" id="2183553"/>
    <lineage>
        <taxon>Bacteria</taxon>
        <taxon>Pseudomonadati</taxon>
        <taxon>Bacteroidota</taxon>
        <taxon>Cytophagia</taxon>
        <taxon>Cytophagales</taxon>
        <taxon>Cytophagaceae</taxon>
        <taxon>Spirosoma</taxon>
    </lineage>
</organism>
<dbReference type="EMBL" id="QLII01000001">
    <property type="protein sequence ID" value="RAI76023.1"/>
    <property type="molecule type" value="Genomic_DNA"/>
</dbReference>
<comment type="caution">
    <text evidence="1">The sequence shown here is derived from an EMBL/GenBank/DDBJ whole genome shotgun (WGS) entry which is preliminary data.</text>
</comment>
<evidence type="ECO:0000313" key="1">
    <source>
        <dbReference type="EMBL" id="RAI76023.1"/>
    </source>
</evidence>
<dbReference type="AlphaFoldDB" id="A0A327NMJ9"/>
<name>A0A327NMJ9_9BACT</name>
<proteinExistence type="predicted"/>
<gene>
    <name evidence="1" type="ORF">HMF3257_20905</name>
</gene>
<accession>A0A327NMJ9</accession>
<keyword evidence="2" id="KW-1185">Reference proteome</keyword>
<dbReference type="Proteomes" id="UP000249016">
    <property type="component" value="Unassembled WGS sequence"/>
</dbReference>
<evidence type="ECO:0000313" key="2">
    <source>
        <dbReference type="Proteomes" id="UP000249016"/>
    </source>
</evidence>
<sequence>MLNANLRTFIDYFKTFAHDHPDLKFFCFGSVEKGISFARSLPEFDYPMLWLEEPVINTLDNTVAQINDRFIVGISCLIIAPLDDNEAQIDAYGMAYQIITDLQAKLRKDRRAGTIDVEFEGQKKYPVSQLWADGHFGFRLEFGLDMNINATIYG</sequence>